<dbReference type="GO" id="GO:0030436">
    <property type="term" value="P:asexual sporulation"/>
    <property type="evidence" value="ECO:0007669"/>
    <property type="project" value="UniProtKB-UniRule"/>
</dbReference>
<evidence type="ECO:0000313" key="6">
    <source>
        <dbReference type="Proteomes" id="UP000245624"/>
    </source>
</evidence>
<dbReference type="InterPro" id="IPR012610">
    <property type="entry name" value="SASP_SspH"/>
</dbReference>
<organism evidence="5 6">
    <name type="scientific">Gracilibacillus dipsosauri</name>
    <dbReference type="NCBI Taxonomy" id="178340"/>
    <lineage>
        <taxon>Bacteria</taxon>
        <taxon>Bacillati</taxon>
        <taxon>Bacillota</taxon>
        <taxon>Bacilli</taxon>
        <taxon>Bacillales</taxon>
        <taxon>Bacillaceae</taxon>
        <taxon>Gracilibacillus</taxon>
    </lineage>
</organism>
<evidence type="ECO:0000313" key="5">
    <source>
        <dbReference type="EMBL" id="PWU68458.1"/>
    </source>
</evidence>
<evidence type="ECO:0000256" key="3">
    <source>
        <dbReference type="ARBA" id="ARBA00022969"/>
    </source>
</evidence>
<gene>
    <name evidence="4 5" type="primary">sspH</name>
    <name evidence="5" type="ORF">DLJ74_08410</name>
</gene>
<evidence type="ECO:0000256" key="2">
    <source>
        <dbReference type="ARBA" id="ARBA00006573"/>
    </source>
</evidence>
<protein>
    <recommendedName>
        <fullName evidence="4">Small, acid-soluble spore protein H</fullName>
        <shortName evidence="4">SASP H</shortName>
    </recommendedName>
</protein>
<comment type="similarity">
    <text evidence="2 4">Belongs to the SspH family.</text>
</comment>
<dbReference type="GO" id="GO:0030435">
    <property type="term" value="P:sporulation resulting in formation of a cellular spore"/>
    <property type="evidence" value="ECO:0007669"/>
    <property type="project" value="UniProtKB-KW"/>
</dbReference>
<sequence>MDAKRAQEIANASEMCQVTYNGTNVYIEHVDQNSGKATVHPLNNKTSKWSVTVDELLEQ</sequence>
<comment type="caution">
    <text evidence="5">The sequence shown here is derived from an EMBL/GenBank/DDBJ whole genome shotgun (WGS) entry which is preliminary data.</text>
</comment>
<dbReference type="EMBL" id="QGTD01000008">
    <property type="protein sequence ID" value="PWU68458.1"/>
    <property type="molecule type" value="Genomic_DNA"/>
</dbReference>
<comment type="induction">
    <text evidence="4">Expressed only in the forespore compartment of sporulating cells.</text>
</comment>
<dbReference type="Pfam" id="PF08141">
    <property type="entry name" value="SspH"/>
    <property type="match status" value="1"/>
</dbReference>
<accession>A0A317L0T5</accession>
<evidence type="ECO:0000256" key="4">
    <source>
        <dbReference type="HAMAP-Rule" id="MF_00667"/>
    </source>
</evidence>
<dbReference type="GO" id="GO:0042601">
    <property type="term" value="C:endospore-forming forespore"/>
    <property type="evidence" value="ECO:0007669"/>
    <property type="project" value="InterPro"/>
</dbReference>
<dbReference type="RefSeq" id="WP_054859251.1">
    <property type="nucleotide sequence ID" value="NZ_JAJUIE010000014.1"/>
</dbReference>
<dbReference type="NCBIfam" id="TIGR02861">
    <property type="entry name" value="SASP_H"/>
    <property type="match status" value="1"/>
</dbReference>
<reference evidence="5 6" key="1">
    <citation type="submission" date="2018-05" db="EMBL/GenBank/DDBJ databases">
        <title>Genomic analysis of Gracilibacillus dipsosauri DD1 reveals novel features of a salt-tolerant amylase.</title>
        <authorList>
            <person name="Deutch C.E."/>
            <person name="Yang S."/>
        </authorList>
    </citation>
    <scope>NUCLEOTIDE SEQUENCE [LARGE SCALE GENOMIC DNA]</scope>
    <source>
        <strain evidence="5 6">DD1</strain>
    </source>
</reference>
<evidence type="ECO:0000256" key="1">
    <source>
        <dbReference type="ARBA" id="ARBA00004288"/>
    </source>
</evidence>
<keyword evidence="3 4" id="KW-0749">Sporulation</keyword>
<dbReference type="HAMAP" id="MF_00667">
    <property type="entry name" value="SspH"/>
    <property type="match status" value="1"/>
</dbReference>
<comment type="subcellular location">
    <subcellularLocation>
        <location evidence="1 4">Spore core</location>
    </subcellularLocation>
</comment>
<dbReference type="Proteomes" id="UP000245624">
    <property type="component" value="Unassembled WGS sequence"/>
</dbReference>
<keyword evidence="6" id="KW-1185">Reference proteome</keyword>
<dbReference type="AlphaFoldDB" id="A0A317L0T5"/>
<name>A0A317L0T5_9BACI</name>
<proteinExistence type="evidence at transcript level"/>
<dbReference type="OrthoDB" id="2721675at2"/>